<evidence type="ECO:0000313" key="5">
    <source>
        <dbReference type="Proteomes" id="UP000572212"/>
    </source>
</evidence>
<dbReference type="EC" id="5.3.99.10" evidence="4"/>
<organism evidence="4 5">
    <name type="scientific">Gracilibacillus halotolerans</name>
    <dbReference type="NCBI Taxonomy" id="74386"/>
    <lineage>
        <taxon>Bacteria</taxon>
        <taxon>Bacillati</taxon>
        <taxon>Bacillota</taxon>
        <taxon>Bacilli</taxon>
        <taxon>Bacillales</taxon>
        <taxon>Bacillaceae</taxon>
        <taxon>Gracilibacillus</taxon>
    </lineage>
</organism>
<dbReference type="SUPFAM" id="SSF51391">
    <property type="entry name" value="Thiamin phosphate synthase"/>
    <property type="match status" value="1"/>
</dbReference>
<keyword evidence="2" id="KW-0784">Thiamine biosynthesis</keyword>
<evidence type="ECO:0000259" key="3">
    <source>
        <dbReference type="Pfam" id="PF02581"/>
    </source>
</evidence>
<evidence type="ECO:0000256" key="1">
    <source>
        <dbReference type="ARBA" id="ARBA00004948"/>
    </source>
</evidence>
<dbReference type="GO" id="GO:0009228">
    <property type="term" value="P:thiamine biosynthetic process"/>
    <property type="evidence" value="ECO:0007669"/>
    <property type="project" value="UniProtKB-KW"/>
</dbReference>
<dbReference type="RefSeq" id="WP_184246264.1">
    <property type="nucleotide sequence ID" value="NZ_BAAACU010000028.1"/>
</dbReference>
<keyword evidence="5" id="KW-1185">Reference proteome</keyword>
<dbReference type="Pfam" id="PF02581">
    <property type="entry name" value="TMP-TENI"/>
    <property type="match status" value="1"/>
</dbReference>
<dbReference type="EMBL" id="JACHON010000004">
    <property type="protein sequence ID" value="MBB6512654.1"/>
    <property type="molecule type" value="Genomic_DNA"/>
</dbReference>
<feature type="domain" description="Thiamine phosphate synthase/TenI" evidence="3">
    <location>
        <begin position="25"/>
        <end position="180"/>
    </location>
</feature>
<evidence type="ECO:0000256" key="2">
    <source>
        <dbReference type="ARBA" id="ARBA00022977"/>
    </source>
</evidence>
<dbReference type="Proteomes" id="UP000572212">
    <property type="component" value="Unassembled WGS sequence"/>
</dbReference>
<name>A0A841RNZ0_9BACI</name>
<accession>A0A841RNZ0</accession>
<dbReference type="InterPro" id="IPR036206">
    <property type="entry name" value="ThiamineP_synth_sf"/>
</dbReference>
<keyword evidence="4" id="KW-0413">Isomerase</keyword>
<dbReference type="PANTHER" id="PTHR20857">
    <property type="entry name" value="THIAMINE-PHOSPHATE PYROPHOSPHORYLASE"/>
    <property type="match status" value="1"/>
</dbReference>
<protein>
    <submittedName>
        <fullName evidence="4">Thiazole tautomerase (Transcriptional regulator TenI)</fullName>
        <ecNumber evidence="4">5.3.99.10</ecNumber>
    </submittedName>
</protein>
<reference evidence="4 5" key="1">
    <citation type="submission" date="2020-08" db="EMBL/GenBank/DDBJ databases">
        <title>Genomic Encyclopedia of Type Strains, Phase IV (KMG-IV): sequencing the most valuable type-strain genomes for metagenomic binning, comparative biology and taxonomic classification.</title>
        <authorList>
            <person name="Goeker M."/>
        </authorList>
    </citation>
    <scope>NUCLEOTIDE SEQUENCE [LARGE SCALE GENOMIC DNA]</scope>
    <source>
        <strain evidence="4 5">DSM 11805</strain>
    </source>
</reference>
<dbReference type="CDD" id="cd00564">
    <property type="entry name" value="TMP_TenI"/>
    <property type="match status" value="1"/>
</dbReference>
<dbReference type="GO" id="GO:0005737">
    <property type="term" value="C:cytoplasm"/>
    <property type="evidence" value="ECO:0007669"/>
    <property type="project" value="TreeGrafter"/>
</dbReference>
<sequence>MELHVITNGDMLLEHWERIPQFINEIDFLHIREQSKTANELFTIVNMLLEKGVPANKVIINDRLDLALVMDVYGIQLGYRSIPLSVVTQKQIFEHLQVGKSVHDVEEAIRAEDEGADYLLFGHVFSTNSKKGLPPRGVQSLHAVVQSVDIPVVAIGGITPLNVGEVVANGAKGIAIMSPIWNTKNPLQLINEYRNASHL</sequence>
<evidence type="ECO:0000313" key="4">
    <source>
        <dbReference type="EMBL" id="MBB6512654.1"/>
    </source>
</evidence>
<dbReference type="InterPro" id="IPR022998">
    <property type="entry name" value="ThiamineP_synth_TenI"/>
</dbReference>
<dbReference type="GO" id="GO:0004789">
    <property type="term" value="F:thiamine-phosphate diphosphorylase activity"/>
    <property type="evidence" value="ECO:0007669"/>
    <property type="project" value="TreeGrafter"/>
</dbReference>
<dbReference type="GO" id="GO:0016853">
    <property type="term" value="F:isomerase activity"/>
    <property type="evidence" value="ECO:0007669"/>
    <property type="project" value="UniProtKB-KW"/>
</dbReference>
<proteinExistence type="predicted"/>
<dbReference type="Gene3D" id="3.20.20.70">
    <property type="entry name" value="Aldolase class I"/>
    <property type="match status" value="1"/>
</dbReference>
<dbReference type="AlphaFoldDB" id="A0A841RNZ0"/>
<comment type="caution">
    <text evidence="4">The sequence shown here is derived from an EMBL/GenBank/DDBJ whole genome shotgun (WGS) entry which is preliminary data.</text>
</comment>
<comment type="pathway">
    <text evidence="1">Cofactor biosynthesis; thiamine diphosphate biosynthesis.</text>
</comment>
<gene>
    <name evidence="4" type="ORF">GGQ92_001440</name>
</gene>
<dbReference type="InterPro" id="IPR013785">
    <property type="entry name" value="Aldolase_TIM"/>
</dbReference>
<dbReference type="PANTHER" id="PTHR20857:SF22">
    <property type="entry name" value="THIAZOLE TAUTOMERASE"/>
    <property type="match status" value="1"/>
</dbReference>